<dbReference type="InterPro" id="IPR055186">
    <property type="entry name" value="C2H2-2nd_BIRD-IDD"/>
</dbReference>
<reference evidence="6 7" key="1">
    <citation type="submission" date="2023-10" db="EMBL/GenBank/DDBJ databases">
        <title>Chromosome-scale genome assembly provides insights into flower coloration mechanisms of Canna indica.</title>
        <authorList>
            <person name="Li C."/>
        </authorList>
    </citation>
    <scope>NUCLEOTIDE SEQUENCE [LARGE SCALE GENOMIC DNA]</scope>
    <source>
        <tissue evidence="6">Flower</tissue>
    </source>
</reference>
<evidence type="ECO:0000313" key="6">
    <source>
        <dbReference type="EMBL" id="WOL10542.1"/>
    </source>
</evidence>
<dbReference type="InterPro" id="IPR031140">
    <property type="entry name" value="IDD1-16"/>
</dbReference>
<dbReference type="SUPFAM" id="SSF57667">
    <property type="entry name" value="beta-beta-alpha zinc fingers"/>
    <property type="match status" value="1"/>
</dbReference>
<dbReference type="Pfam" id="PF00096">
    <property type="entry name" value="zf-C2H2"/>
    <property type="match status" value="1"/>
</dbReference>
<dbReference type="SMART" id="SM00355">
    <property type="entry name" value="ZnF_C2H2"/>
    <property type="match status" value="1"/>
</dbReference>
<evidence type="ECO:0000256" key="4">
    <source>
        <dbReference type="PROSITE-ProRule" id="PRU00042"/>
    </source>
</evidence>
<keyword evidence="1" id="KW-0479">Metal-binding</keyword>
<accession>A0AAQ3KKG5</accession>
<dbReference type="FunFam" id="3.30.160.60:FF:000065">
    <property type="entry name" value="B-cell CLL/lymphoma 6, member B"/>
    <property type="match status" value="1"/>
</dbReference>
<feature type="domain" description="C2H2-type" evidence="5">
    <location>
        <begin position="45"/>
        <end position="67"/>
    </location>
</feature>
<organism evidence="6 7">
    <name type="scientific">Canna indica</name>
    <name type="common">Indian-shot</name>
    <dbReference type="NCBI Taxonomy" id="4628"/>
    <lineage>
        <taxon>Eukaryota</taxon>
        <taxon>Viridiplantae</taxon>
        <taxon>Streptophyta</taxon>
        <taxon>Embryophyta</taxon>
        <taxon>Tracheophyta</taxon>
        <taxon>Spermatophyta</taxon>
        <taxon>Magnoliopsida</taxon>
        <taxon>Liliopsida</taxon>
        <taxon>Zingiberales</taxon>
        <taxon>Cannaceae</taxon>
        <taxon>Canna</taxon>
    </lineage>
</organism>
<gene>
    <name evidence="6" type="ORF">Cni_G19300</name>
</gene>
<dbReference type="PANTHER" id="PTHR10593:SF214">
    <property type="entry name" value="PROTEIN INDETERMINATE-DOMAIN 5, CHLOROPLASTIC"/>
    <property type="match status" value="1"/>
</dbReference>
<sequence length="122" mass="13475">MSFSSSPSKRFMEASIRSIVGEVEVDSEAEVVALSSETLLATSSFVCEVCGKEFRRDQNLQIHRRGHNLLWSFSAKKAPSDVSEVVRARRRVYVCPEPSCVHHDPVMIAPPILAMGALTVKS</sequence>
<dbReference type="PROSITE" id="PS00028">
    <property type="entry name" value="ZINC_FINGER_C2H2_1"/>
    <property type="match status" value="1"/>
</dbReference>
<dbReference type="GO" id="GO:0005634">
    <property type="term" value="C:nucleus"/>
    <property type="evidence" value="ECO:0007669"/>
    <property type="project" value="TreeGrafter"/>
</dbReference>
<evidence type="ECO:0000313" key="7">
    <source>
        <dbReference type="Proteomes" id="UP001327560"/>
    </source>
</evidence>
<name>A0AAQ3KKG5_9LILI</name>
<keyword evidence="7" id="KW-1185">Reference proteome</keyword>
<keyword evidence="2 4" id="KW-0863">Zinc-finger</keyword>
<dbReference type="PROSITE" id="PS50157">
    <property type="entry name" value="ZINC_FINGER_C2H2_2"/>
    <property type="match status" value="1"/>
</dbReference>
<dbReference type="Pfam" id="PF22996">
    <property type="entry name" value="C2H2-2nd_BIRD-IDD"/>
    <property type="match status" value="1"/>
</dbReference>
<evidence type="ECO:0000256" key="3">
    <source>
        <dbReference type="ARBA" id="ARBA00022833"/>
    </source>
</evidence>
<proteinExistence type="predicted"/>
<dbReference type="InterPro" id="IPR013087">
    <property type="entry name" value="Znf_C2H2_type"/>
</dbReference>
<keyword evidence="3" id="KW-0862">Zinc</keyword>
<dbReference type="Gene3D" id="3.30.160.60">
    <property type="entry name" value="Classic Zinc Finger"/>
    <property type="match status" value="1"/>
</dbReference>
<evidence type="ECO:0000256" key="1">
    <source>
        <dbReference type="ARBA" id="ARBA00022723"/>
    </source>
</evidence>
<dbReference type="AlphaFoldDB" id="A0AAQ3KKG5"/>
<dbReference type="PANTHER" id="PTHR10593">
    <property type="entry name" value="SERINE/THREONINE-PROTEIN KINASE RIO"/>
    <property type="match status" value="1"/>
</dbReference>
<dbReference type="GO" id="GO:0008270">
    <property type="term" value="F:zinc ion binding"/>
    <property type="evidence" value="ECO:0007669"/>
    <property type="project" value="UniProtKB-KW"/>
</dbReference>
<dbReference type="GO" id="GO:0003700">
    <property type="term" value="F:DNA-binding transcription factor activity"/>
    <property type="evidence" value="ECO:0007669"/>
    <property type="project" value="TreeGrafter"/>
</dbReference>
<evidence type="ECO:0000256" key="2">
    <source>
        <dbReference type="ARBA" id="ARBA00022771"/>
    </source>
</evidence>
<dbReference type="Proteomes" id="UP001327560">
    <property type="component" value="Chromosome 6"/>
</dbReference>
<dbReference type="EMBL" id="CP136895">
    <property type="protein sequence ID" value="WOL10542.1"/>
    <property type="molecule type" value="Genomic_DNA"/>
</dbReference>
<protein>
    <recommendedName>
        <fullName evidence="5">C2H2-type domain-containing protein</fullName>
    </recommendedName>
</protein>
<dbReference type="InterPro" id="IPR036236">
    <property type="entry name" value="Znf_C2H2_sf"/>
</dbReference>
<evidence type="ECO:0000259" key="5">
    <source>
        <dbReference type="PROSITE" id="PS50157"/>
    </source>
</evidence>